<protein>
    <recommendedName>
        <fullName evidence="3">Phage protein Gp138 N-terminal domain-containing protein</fullName>
    </recommendedName>
</protein>
<keyword evidence="2" id="KW-1185">Reference proteome</keyword>
<dbReference type="EMBL" id="JAAOIW010000002">
    <property type="protein sequence ID" value="NHN29443.1"/>
    <property type="molecule type" value="Genomic_DNA"/>
</dbReference>
<evidence type="ECO:0008006" key="3">
    <source>
        <dbReference type="Google" id="ProtNLM"/>
    </source>
</evidence>
<proteinExistence type="predicted"/>
<name>A0ABX0J3P2_9BACL</name>
<comment type="caution">
    <text evidence="1">The sequence shown here is derived from an EMBL/GenBank/DDBJ whole genome shotgun (WGS) entry which is preliminary data.</text>
</comment>
<dbReference type="Proteomes" id="UP001165962">
    <property type="component" value="Unassembled WGS sequence"/>
</dbReference>
<sequence length="149" mass="16023">MSVVDPGSAANVFISGMLDKAINDLYVCFPCKVISFDVGSCKAVVQPLIRVGTVEPAVIQNVPMLGQKSTVKEHEQTIIDEGIERTVTMMESEAVFIPKVAVGDVVLVVCADMEIKNTLLGQIATPDSKRKHSKNDAVIVGVLPWSLLN</sequence>
<dbReference type="Gene3D" id="2.40.50.230">
    <property type="entry name" value="Gp5 N-terminal domain"/>
    <property type="match status" value="1"/>
</dbReference>
<reference evidence="1" key="1">
    <citation type="submission" date="2020-03" db="EMBL/GenBank/DDBJ databases">
        <title>Draft sequencing of Paenibacilllus sp. S3N08.</title>
        <authorList>
            <person name="Kim D.-U."/>
        </authorList>
    </citation>
    <scope>NUCLEOTIDE SEQUENCE</scope>
    <source>
        <strain evidence="1">S3N08</strain>
    </source>
</reference>
<dbReference type="InterPro" id="IPR037026">
    <property type="entry name" value="Vgr_OB-fold_dom_sf"/>
</dbReference>
<evidence type="ECO:0000313" key="1">
    <source>
        <dbReference type="EMBL" id="NHN29443.1"/>
    </source>
</evidence>
<dbReference type="RefSeq" id="WP_166147416.1">
    <property type="nucleotide sequence ID" value="NZ_JAAOIW010000002.1"/>
</dbReference>
<accession>A0ABX0J3P2</accession>
<evidence type="ECO:0000313" key="2">
    <source>
        <dbReference type="Proteomes" id="UP001165962"/>
    </source>
</evidence>
<gene>
    <name evidence="1" type="ORF">G9U52_06310</name>
</gene>
<organism evidence="1 2">
    <name type="scientific">Paenibacillus agricola</name>
    <dbReference type="NCBI Taxonomy" id="2716264"/>
    <lineage>
        <taxon>Bacteria</taxon>
        <taxon>Bacillati</taxon>
        <taxon>Bacillota</taxon>
        <taxon>Bacilli</taxon>
        <taxon>Bacillales</taxon>
        <taxon>Paenibacillaceae</taxon>
        <taxon>Paenibacillus</taxon>
    </lineage>
</organism>